<dbReference type="InterPro" id="IPR006058">
    <property type="entry name" value="2Fe2S_fd_BS"/>
</dbReference>
<dbReference type="Pfam" id="PF01799">
    <property type="entry name" value="Fer2_2"/>
    <property type="match status" value="1"/>
</dbReference>
<comment type="caution">
    <text evidence="7">The sequence shown here is derived from an EMBL/GenBank/DDBJ whole genome shotgun (WGS) entry which is preliminary data.</text>
</comment>
<feature type="domain" description="2Fe-2S ferredoxin-type" evidence="6">
    <location>
        <begin position="2"/>
        <end position="79"/>
    </location>
</feature>
<evidence type="ECO:0000256" key="5">
    <source>
        <dbReference type="ARBA" id="ARBA00023014"/>
    </source>
</evidence>
<dbReference type="InterPro" id="IPR051452">
    <property type="entry name" value="Diverse_Oxidoreductases"/>
</dbReference>
<keyword evidence="1" id="KW-0001">2Fe-2S</keyword>
<dbReference type="PANTHER" id="PTHR44379:SF5">
    <property type="entry name" value="OXIDOREDUCTASE WITH IRON-SULFUR SUBUNIT"/>
    <property type="match status" value="1"/>
</dbReference>
<dbReference type="InterPro" id="IPR036010">
    <property type="entry name" value="2Fe-2S_ferredoxin-like_sf"/>
</dbReference>
<accession>A0A9D1FCD0</accession>
<reference evidence="7" key="2">
    <citation type="journal article" date="2021" name="PeerJ">
        <title>Extensive microbial diversity within the chicken gut microbiome revealed by metagenomics and culture.</title>
        <authorList>
            <person name="Gilroy R."/>
            <person name="Ravi A."/>
            <person name="Getino M."/>
            <person name="Pursley I."/>
            <person name="Horton D.L."/>
            <person name="Alikhan N.F."/>
            <person name="Baker D."/>
            <person name="Gharbi K."/>
            <person name="Hall N."/>
            <person name="Watson M."/>
            <person name="Adriaenssens E.M."/>
            <person name="Foster-Nyarko E."/>
            <person name="Jarju S."/>
            <person name="Secka A."/>
            <person name="Antonio M."/>
            <person name="Oren A."/>
            <person name="Chaudhuri R.R."/>
            <person name="La Ragione R."/>
            <person name="Hildebrand F."/>
            <person name="Pallen M.J."/>
        </authorList>
    </citation>
    <scope>NUCLEOTIDE SEQUENCE</scope>
    <source>
        <strain evidence="7">ChiHjej10B9-9673</strain>
    </source>
</reference>
<dbReference type="InterPro" id="IPR036884">
    <property type="entry name" value="2Fe-2S-bd_dom_sf"/>
</dbReference>
<dbReference type="InterPro" id="IPR002888">
    <property type="entry name" value="2Fe-2S-bd"/>
</dbReference>
<dbReference type="SUPFAM" id="SSF54292">
    <property type="entry name" value="2Fe-2S ferredoxin-like"/>
    <property type="match status" value="1"/>
</dbReference>
<dbReference type="PANTHER" id="PTHR44379">
    <property type="entry name" value="OXIDOREDUCTASE WITH IRON-SULFUR SUBUNIT"/>
    <property type="match status" value="1"/>
</dbReference>
<proteinExistence type="predicted"/>
<dbReference type="CDD" id="cd00207">
    <property type="entry name" value="fer2"/>
    <property type="match status" value="1"/>
</dbReference>
<evidence type="ECO:0000256" key="2">
    <source>
        <dbReference type="ARBA" id="ARBA00022723"/>
    </source>
</evidence>
<keyword evidence="4" id="KW-0408">Iron</keyword>
<dbReference type="AlphaFoldDB" id="A0A9D1FCD0"/>
<evidence type="ECO:0000259" key="6">
    <source>
        <dbReference type="PROSITE" id="PS51085"/>
    </source>
</evidence>
<sequence>MYKKVLIINGVERTLVLKGDESLATVLRERLLLTGCKIGCGQGHCGACNVIVDGKVTRSCITKALKLRDYAEITTVEGIGTVNNLHPIQVAWMAYGCAQCGFCSPGFIVSAKVLLEQNPNPTREEVRDWFDKNRNLCRCTG</sequence>
<evidence type="ECO:0000313" key="8">
    <source>
        <dbReference type="Proteomes" id="UP000824001"/>
    </source>
</evidence>
<dbReference type="GO" id="GO:0051537">
    <property type="term" value="F:2 iron, 2 sulfur cluster binding"/>
    <property type="evidence" value="ECO:0007669"/>
    <property type="project" value="UniProtKB-KW"/>
</dbReference>
<evidence type="ECO:0000313" key="7">
    <source>
        <dbReference type="EMBL" id="HIS66402.1"/>
    </source>
</evidence>
<keyword evidence="5" id="KW-0411">Iron-sulfur</keyword>
<dbReference type="GO" id="GO:0016491">
    <property type="term" value="F:oxidoreductase activity"/>
    <property type="evidence" value="ECO:0007669"/>
    <property type="project" value="UniProtKB-KW"/>
</dbReference>
<dbReference type="SUPFAM" id="SSF47741">
    <property type="entry name" value="CO dehydrogenase ISP C-domain like"/>
    <property type="match status" value="1"/>
</dbReference>
<protein>
    <submittedName>
        <fullName evidence="7">(2Fe-2S)-binding protein</fullName>
    </submittedName>
</protein>
<keyword evidence="3" id="KW-0560">Oxidoreductase</keyword>
<evidence type="ECO:0000256" key="4">
    <source>
        <dbReference type="ARBA" id="ARBA00023004"/>
    </source>
</evidence>
<dbReference type="PROSITE" id="PS51085">
    <property type="entry name" value="2FE2S_FER_2"/>
    <property type="match status" value="1"/>
</dbReference>
<dbReference type="GO" id="GO:0046872">
    <property type="term" value="F:metal ion binding"/>
    <property type="evidence" value="ECO:0007669"/>
    <property type="project" value="UniProtKB-KW"/>
</dbReference>
<reference evidence="7" key="1">
    <citation type="submission" date="2020-10" db="EMBL/GenBank/DDBJ databases">
        <authorList>
            <person name="Gilroy R."/>
        </authorList>
    </citation>
    <scope>NUCLEOTIDE SEQUENCE</scope>
    <source>
        <strain evidence="7">ChiHjej10B9-9673</strain>
    </source>
</reference>
<keyword evidence="2" id="KW-0479">Metal-binding</keyword>
<gene>
    <name evidence="7" type="ORF">IAC18_02445</name>
</gene>
<dbReference type="PROSITE" id="PS00197">
    <property type="entry name" value="2FE2S_FER_1"/>
    <property type="match status" value="1"/>
</dbReference>
<evidence type="ECO:0000256" key="3">
    <source>
        <dbReference type="ARBA" id="ARBA00023002"/>
    </source>
</evidence>
<dbReference type="EMBL" id="DVJK01000065">
    <property type="protein sequence ID" value="HIS66402.1"/>
    <property type="molecule type" value="Genomic_DNA"/>
</dbReference>
<dbReference type="InterPro" id="IPR001041">
    <property type="entry name" value="2Fe-2S_ferredoxin-type"/>
</dbReference>
<feature type="non-terminal residue" evidence="7">
    <location>
        <position position="141"/>
    </location>
</feature>
<dbReference type="Proteomes" id="UP000824001">
    <property type="component" value="Unassembled WGS sequence"/>
</dbReference>
<name>A0A9D1FCD0_9FIRM</name>
<evidence type="ECO:0000256" key="1">
    <source>
        <dbReference type="ARBA" id="ARBA00022714"/>
    </source>
</evidence>
<dbReference type="Pfam" id="PF00111">
    <property type="entry name" value="Fer2"/>
    <property type="match status" value="1"/>
</dbReference>
<dbReference type="InterPro" id="IPR012675">
    <property type="entry name" value="Beta-grasp_dom_sf"/>
</dbReference>
<dbReference type="Gene3D" id="1.10.150.120">
    <property type="entry name" value="[2Fe-2S]-binding domain"/>
    <property type="match status" value="1"/>
</dbReference>
<organism evidence="7 8">
    <name type="scientific">Candidatus Scatomorpha merdipullorum</name>
    <dbReference type="NCBI Taxonomy" id="2840927"/>
    <lineage>
        <taxon>Bacteria</taxon>
        <taxon>Bacillati</taxon>
        <taxon>Bacillota</taxon>
        <taxon>Clostridia</taxon>
        <taxon>Eubacteriales</taxon>
        <taxon>Candidatus Scatomorpha</taxon>
    </lineage>
</organism>
<dbReference type="Gene3D" id="3.10.20.30">
    <property type="match status" value="1"/>
</dbReference>